<keyword evidence="5 12" id="KW-0732">Signal</keyword>
<proteinExistence type="inferred from homology"/>
<protein>
    <submittedName>
        <fullName evidence="16">TonB-dependent receptor</fullName>
    </submittedName>
</protein>
<accession>A0AA96F4D8</accession>
<evidence type="ECO:0000256" key="9">
    <source>
        <dbReference type="ARBA" id="ARBA00023237"/>
    </source>
</evidence>
<dbReference type="InterPro" id="IPR012910">
    <property type="entry name" value="Plug_dom"/>
</dbReference>
<gene>
    <name evidence="16" type="ORF">RN605_05710</name>
    <name evidence="15" type="ORF">RN608_12410</name>
</gene>
<feature type="signal peptide" evidence="12">
    <location>
        <begin position="1"/>
        <end position="20"/>
    </location>
</feature>
<keyword evidence="4 10" id="KW-0812">Transmembrane</keyword>
<evidence type="ECO:0000256" key="4">
    <source>
        <dbReference type="ARBA" id="ARBA00022692"/>
    </source>
</evidence>
<dbReference type="PANTHER" id="PTHR30069:SF29">
    <property type="entry name" value="HEMOGLOBIN AND HEMOGLOBIN-HAPTOGLOBIN-BINDING PROTEIN 1-RELATED"/>
    <property type="match status" value="1"/>
</dbReference>
<dbReference type="InterPro" id="IPR039426">
    <property type="entry name" value="TonB-dep_rcpt-like"/>
</dbReference>
<evidence type="ECO:0000256" key="5">
    <source>
        <dbReference type="ARBA" id="ARBA00022729"/>
    </source>
</evidence>
<evidence type="ECO:0000313" key="17">
    <source>
        <dbReference type="Proteomes" id="UP001304515"/>
    </source>
</evidence>
<dbReference type="EMBL" id="CP134890">
    <property type="protein sequence ID" value="WNM22853.1"/>
    <property type="molecule type" value="Genomic_DNA"/>
</dbReference>
<reference evidence="16 17" key="1">
    <citation type="submission" date="2023-09" db="EMBL/GenBank/DDBJ databases">
        <title>Flavobacterium sp. a novel bacteria isolate from Pepper rhizosphere.</title>
        <authorList>
            <person name="Peng Y."/>
            <person name="Lee J."/>
        </authorList>
    </citation>
    <scope>NUCLEOTIDE SEQUENCE [LARGE SCALE GENOMIC DNA]</scope>
    <source>
        <strain evidence="15">PMR2A8</strain>
        <strain evidence="16 17">PMTSA4</strain>
    </source>
</reference>
<dbReference type="CDD" id="cd01347">
    <property type="entry name" value="ligand_gated_channel"/>
    <property type="match status" value="1"/>
</dbReference>
<dbReference type="Gene3D" id="2.40.170.20">
    <property type="entry name" value="TonB-dependent receptor, beta-barrel domain"/>
    <property type="match status" value="1"/>
</dbReference>
<dbReference type="AlphaFoldDB" id="A0AA96F4D8"/>
<evidence type="ECO:0000256" key="6">
    <source>
        <dbReference type="ARBA" id="ARBA00023077"/>
    </source>
</evidence>
<dbReference type="Proteomes" id="UP001304515">
    <property type="component" value="Chromosome"/>
</dbReference>
<organism evidence="16 17">
    <name type="scientific">Flavobacterium capsici</name>
    <dbReference type="NCBI Taxonomy" id="3075618"/>
    <lineage>
        <taxon>Bacteria</taxon>
        <taxon>Pseudomonadati</taxon>
        <taxon>Bacteroidota</taxon>
        <taxon>Flavobacteriia</taxon>
        <taxon>Flavobacteriales</taxon>
        <taxon>Flavobacteriaceae</taxon>
        <taxon>Flavobacterium</taxon>
    </lineage>
</organism>
<feature type="domain" description="TonB-dependent receptor plug" evidence="14">
    <location>
        <begin position="47"/>
        <end position="154"/>
    </location>
</feature>
<feature type="domain" description="TonB-dependent receptor-like beta-barrel" evidence="13">
    <location>
        <begin position="235"/>
        <end position="628"/>
    </location>
</feature>
<dbReference type="InterPro" id="IPR036942">
    <property type="entry name" value="Beta-barrel_TonB_sf"/>
</dbReference>
<dbReference type="EMBL" id="CP134878">
    <property type="protein sequence ID" value="WNM18802.1"/>
    <property type="molecule type" value="Genomic_DNA"/>
</dbReference>
<keyword evidence="3 10" id="KW-1134">Transmembrane beta strand</keyword>
<dbReference type="Pfam" id="PF07715">
    <property type="entry name" value="Plug"/>
    <property type="match status" value="1"/>
</dbReference>
<evidence type="ECO:0000256" key="2">
    <source>
        <dbReference type="ARBA" id="ARBA00022448"/>
    </source>
</evidence>
<evidence type="ECO:0000259" key="13">
    <source>
        <dbReference type="Pfam" id="PF00593"/>
    </source>
</evidence>
<keyword evidence="8 16" id="KW-0675">Receptor</keyword>
<dbReference type="PROSITE" id="PS51257">
    <property type="entry name" value="PROKAR_LIPOPROTEIN"/>
    <property type="match status" value="1"/>
</dbReference>
<evidence type="ECO:0000256" key="12">
    <source>
        <dbReference type="SAM" id="SignalP"/>
    </source>
</evidence>
<dbReference type="GO" id="GO:0009279">
    <property type="term" value="C:cell outer membrane"/>
    <property type="evidence" value="ECO:0007669"/>
    <property type="project" value="UniProtKB-SubCell"/>
</dbReference>
<keyword evidence="7 10" id="KW-0472">Membrane</keyword>
<keyword evidence="17" id="KW-1185">Reference proteome</keyword>
<name>A0AA96F4D8_9FLAO</name>
<comment type="similarity">
    <text evidence="10 11">Belongs to the TonB-dependent receptor family.</text>
</comment>
<keyword evidence="9 10" id="KW-0998">Cell outer membrane</keyword>
<dbReference type="RefSeq" id="WP_313322997.1">
    <property type="nucleotide sequence ID" value="NZ_CP134878.1"/>
</dbReference>
<dbReference type="Pfam" id="PF00593">
    <property type="entry name" value="TonB_dep_Rec_b-barrel"/>
    <property type="match status" value="1"/>
</dbReference>
<evidence type="ECO:0000256" key="3">
    <source>
        <dbReference type="ARBA" id="ARBA00022452"/>
    </source>
</evidence>
<evidence type="ECO:0000313" key="16">
    <source>
        <dbReference type="EMBL" id="WNM22853.1"/>
    </source>
</evidence>
<evidence type="ECO:0000256" key="10">
    <source>
        <dbReference type="PROSITE-ProRule" id="PRU01360"/>
    </source>
</evidence>
<dbReference type="GO" id="GO:0044718">
    <property type="term" value="P:siderophore transmembrane transport"/>
    <property type="evidence" value="ECO:0007669"/>
    <property type="project" value="TreeGrafter"/>
</dbReference>
<dbReference type="PROSITE" id="PS52016">
    <property type="entry name" value="TONB_DEPENDENT_REC_3"/>
    <property type="match status" value="1"/>
</dbReference>
<comment type="subcellular location">
    <subcellularLocation>
        <location evidence="1 10">Cell outer membrane</location>
        <topology evidence="1 10">Multi-pass membrane protein</topology>
    </subcellularLocation>
</comment>
<evidence type="ECO:0000259" key="14">
    <source>
        <dbReference type="Pfam" id="PF07715"/>
    </source>
</evidence>
<dbReference type="InterPro" id="IPR000531">
    <property type="entry name" value="Beta-barrel_TonB"/>
</dbReference>
<evidence type="ECO:0000256" key="8">
    <source>
        <dbReference type="ARBA" id="ARBA00023170"/>
    </source>
</evidence>
<evidence type="ECO:0000313" key="15">
    <source>
        <dbReference type="EMBL" id="WNM18802.1"/>
    </source>
</evidence>
<feature type="chain" id="PRO_5044705309" evidence="12">
    <location>
        <begin position="21"/>
        <end position="654"/>
    </location>
</feature>
<dbReference type="KEGG" id="fcj:RN605_05710"/>
<evidence type="ECO:0000256" key="1">
    <source>
        <dbReference type="ARBA" id="ARBA00004571"/>
    </source>
</evidence>
<dbReference type="InterPro" id="IPR037066">
    <property type="entry name" value="Plug_dom_sf"/>
</dbReference>
<dbReference type="Gene3D" id="2.170.130.10">
    <property type="entry name" value="TonB-dependent receptor, plug domain"/>
    <property type="match status" value="1"/>
</dbReference>
<sequence length="654" mass="73214">MKKTIRISAFFALISSCAVAQEQDSLAVNALNEVVISDTKFSQSREKSGKVIEVISAADLEKKSGQSLATVLSQVTGVEINGNQSANGKNLGYYIRGGKNRQVLILIDGVPVTDASGISFEYDLRLLPVEQVEKIEIMKGAASTLYGTGAATGVINITLKKSSKKEIEGNVYMNIGSNNTADNHHYNGQEFNQGISVNGTVKKVNYFAGFNSTETDGMSQIGGFSNSENYENDPFSRQNFLAKLGFKATDKLSLDFFGNYDKIKNAYDLAFSTSSDTNFTLDTDVNETTSEQVRFGFVPKYKYSKGEFILDSGFTRIKRDYDELNTYSNTVDYSLYESRSIVVDGYNKYNFNKQFSVILGANYQYFDMLSQTPFSTIEEDATKFNIVDGYTTVVYNSEFGLNVNAGARLNNHSAYGTNFVYNFNPSYNFKTAFPLKVLASYSTAYVTPSLYQLYSEYGNADLTPEKNATIEAGFETQLFSKKVTLNAVAFYRDQNNAIDFYFNPTTFDAYYINIDGKTKAKGVETSLRYVVTSKLHLNANYTFTQVDEALDRLIPKHKANASLDFQPTSRTLFNLSYQYFDARKDAYYNNDSFSVLPVELDSYQLVNALVKYELIKNRMTVFGAATNIFNEEFVENIGYSTRGRNFKIGLNIVL</sequence>
<evidence type="ECO:0000256" key="11">
    <source>
        <dbReference type="RuleBase" id="RU003357"/>
    </source>
</evidence>
<dbReference type="GO" id="GO:0015344">
    <property type="term" value="F:siderophore uptake transmembrane transporter activity"/>
    <property type="evidence" value="ECO:0007669"/>
    <property type="project" value="TreeGrafter"/>
</dbReference>
<accession>A0AA96EVS7</accession>
<keyword evidence="2 10" id="KW-0813">Transport</keyword>
<dbReference type="SUPFAM" id="SSF56935">
    <property type="entry name" value="Porins"/>
    <property type="match status" value="1"/>
</dbReference>
<keyword evidence="6 11" id="KW-0798">TonB box</keyword>
<evidence type="ECO:0000256" key="7">
    <source>
        <dbReference type="ARBA" id="ARBA00023136"/>
    </source>
</evidence>
<dbReference type="PANTHER" id="PTHR30069">
    <property type="entry name" value="TONB-DEPENDENT OUTER MEMBRANE RECEPTOR"/>
    <property type="match status" value="1"/>
</dbReference>